<evidence type="ECO:0000256" key="1">
    <source>
        <dbReference type="SAM" id="MobiDB-lite"/>
    </source>
</evidence>
<feature type="compositionally biased region" description="Basic and acidic residues" evidence="1">
    <location>
        <begin position="46"/>
        <end position="56"/>
    </location>
</feature>
<protein>
    <submittedName>
        <fullName evidence="2">Uncharacterized protein</fullName>
    </submittedName>
</protein>
<sequence length="64" mass="6846">MNLVNLAVNGKSPYPVKSVPGKVRTSKSPNSEKSLSRLQSGFGRPPQRENSADARAYKAAADES</sequence>
<evidence type="ECO:0000313" key="3">
    <source>
        <dbReference type="Proteomes" id="UP000479000"/>
    </source>
</evidence>
<dbReference type="EMBL" id="CADCXU010029290">
    <property type="protein sequence ID" value="CAB0015627.1"/>
    <property type="molecule type" value="Genomic_DNA"/>
</dbReference>
<gene>
    <name evidence="2" type="ORF">NTEN_LOCUS19967</name>
</gene>
<name>A0A6H5HG92_9HEMI</name>
<keyword evidence="3" id="KW-1185">Reference proteome</keyword>
<feature type="compositionally biased region" description="Polar residues" evidence="1">
    <location>
        <begin position="26"/>
        <end position="39"/>
    </location>
</feature>
<feature type="non-terminal residue" evidence="2">
    <location>
        <position position="64"/>
    </location>
</feature>
<accession>A0A6H5HG92</accession>
<evidence type="ECO:0000313" key="2">
    <source>
        <dbReference type="EMBL" id="CAB0015627.1"/>
    </source>
</evidence>
<dbReference type="Proteomes" id="UP000479000">
    <property type="component" value="Unassembled WGS sequence"/>
</dbReference>
<dbReference type="AlphaFoldDB" id="A0A6H5HG92"/>
<organism evidence="2 3">
    <name type="scientific">Nesidiocoris tenuis</name>
    <dbReference type="NCBI Taxonomy" id="355587"/>
    <lineage>
        <taxon>Eukaryota</taxon>
        <taxon>Metazoa</taxon>
        <taxon>Ecdysozoa</taxon>
        <taxon>Arthropoda</taxon>
        <taxon>Hexapoda</taxon>
        <taxon>Insecta</taxon>
        <taxon>Pterygota</taxon>
        <taxon>Neoptera</taxon>
        <taxon>Paraneoptera</taxon>
        <taxon>Hemiptera</taxon>
        <taxon>Heteroptera</taxon>
        <taxon>Panheteroptera</taxon>
        <taxon>Cimicomorpha</taxon>
        <taxon>Miridae</taxon>
        <taxon>Dicyphina</taxon>
        <taxon>Nesidiocoris</taxon>
    </lineage>
</organism>
<proteinExistence type="predicted"/>
<feature type="region of interest" description="Disordered" evidence="1">
    <location>
        <begin position="1"/>
        <end position="64"/>
    </location>
</feature>
<reference evidence="2 3" key="1">
    <citation type="submission" date="2020-02" db="EMBL/GenBank/DDBJ databases">
        <authorList>
            <person name="Ferguson B K."/>
        </authorList>
    </citation>
    <scope>NUCLEOTIDE SEQUENCE [LARGE SCALE GENOMIC DNA]</scope>
</reference>